<evidence type="ECO:0000313" key="3">
    <source>
        <dbReference type="Proteomes" id="UP001264980"/>
    </source>
</evidence>
<name>A0ABU1R8J1_9BACT</name>
<keyword evidence="3" id="KW-1185">Reference proteome</keyword>
<evidence type="ECO:0008006" key="4">
    <source>
        <dbReference type="Google" id="ProtNLM"/>
    </source>
</evidence>
<organism evidence="2 3">
    <name type="scientific">Dyadobacter fermentans</name>
    <dbReference type="NCBI Taxonomy" id="94254"/>
    <lineage>
        <taxon>Bacteria</taxon>
        <taxon>Pseudomonadati</taxon>
        <taxon>Bacteroidota</taxon>
        <taxon>Cytophagia</taxon>
        <taxon>Cytophagales</taxon>
        <taxon>Spirosomataceae</taxon>
        <taxon>Dyadobacter</taxon>
    </lineage>
</organism>
<accession>A0ABU1R8J1</accession>
<protein>
    <recommendedName>
        <fullName evidence="4">DUF2768 domain-containing protein</fullName>
    </recommendedName>
</protein>
<keyword evidence="1" id="KW-1133">Transmembrane helix</keyword>
<feature type="transmembrane region" description="Helical" evidence="1">
    <location>
        <begin position="40"/>
        <end position="60"/>
    </location>
</feature>
<reference evidence="2 3" key="1">
    <citation type="submission" date="2023-07" db="EMBL/GenBank/DDBJ databases">
        <title>Sorghum-associated microbial communities from plants grown in Nebraska, USA.</title>
        <authorList>
            <person name="Schachtman D."/>
        </authorList>
    </citation>
    <scope>NUCLEOTIDE SEQUENCE [LARGE SCALE GENOMIC DNA]</scope>
    <source>
        <strain evidence="2 3">BE57</strain>
    </source>
</reference>
<keyword evidence="1" id="KW-0472">Membrane</keyword>
<keyword evidence="1" id="KW-0812">Transmembrane</keyword>
<sequence>MTGLKWADLFFIAGGVTGLVLMLTFYRVWSSRQPFTKTRVTLLSVLFGFTALFLVMAGYLQSTHGR</sequence>
<evidence type="ECO:0000313" key="2">
    <source>
        <dbReference type="EMBL" id="MDR6809729.1"/>
    </source>
</evidence>
<proteinExistence type="predicted"/>
<gene>
    <name evidence="2" type="ORF">J2W84_006805</name>
</gene>
<dbReference type="RefSeq" id="WP_309993604.1">
    <property type="nucleotide sequence ID" value="NZ_JAVDTI010000012.1"/>
</dbReference>
<dbReference type="EMBL" id="JAVDTI010000012">
    <property type="protein sequence ID" value="MDR6809729.1"/>
    <property type="molecule type" value="Genomic_DNA"/>
</dbReference>
<comment type="caution">
    <text evidence="2">The sequence shown here is derived from an EMBL/GenBank/DDBJ whole genome shotgun (WGS) entry which is preliminary data.</text>
</comment>
<evidence type="ECO:0000256" key="1">
    <source>
        <dbReference type="SAM" id="Phobius"/>
    </source>
</evidence>
<feature type="transmembrane region" description="Helical" evidence="1">
    <location>
        <begin position="6"/>
        <end position="28"/>
    </location>
</feature>
<dbReference type="Proteomes" id="UP001264980">
    <property type="component" value="Unassembled WGS sequence"/>
</dbReference>